<feature type="binding site" evidence="8">
    <location>
        <position position="99"/>
    </location>
    <ligand>
        <name>GTP</name>
        <dbReference type="ChEBI" id="CHEBI:37565"/>
    </ligand>
</feature>
<evidence type="ECO:0000259" key="9">
    <source>
        <dbReference type="Pfam" id="PF12804"/>
    </source>
</evidence>
<keyword evidence="10" id="KW-0548">Nucleotidyltransferase</keyword>
<dbReference type="Proteomes" id="UP000319449">
    <property type="component" value="Unassembled WGS sequence"/>
</dbReference>
<feature type="binding site" evidence="8">
    <location>
        <position position="71"/>
    </location>
    <ligand>
        <name>GTP</name>
        <dbReference type="ChEBI" id="CHEBI:37565"/>
    </ligand>
</feature>
<evidence type="ECO:0000256" key="7">
    <source>
        <dbReference type="ARBA" id="ARBA00023150"/>
    </source>
</evidence>
<organism evidence="10 11">
    <name type="scientific">Geobacter argillaceus</name>
    <dbReference type="NCBI Taxonomy" id="345631"/>
    <lineage>
        <taxon>Bacteria</taxon>
        <taxon>Pseudomonadati</taxon>
        <taxon>Thermodesulfobacteriota</taxon>
        <taxon>Desulfuromonadia</taxon>
        <taxon>Geobacterales</taxon>
        <taxon>Geobacteraceae</taxon>
        <taxon>Geobacter</taxon>
    </lineage>
</organism>
<accession>A0A562VK44</accession>
<proteinExistence type="inferred from homology"/>
<keyword evidence="1 8" id="KW-0963">Cytoplasm</keyword>
<evidence type="ECO:0000313" key="10">
    <source>
        <dbReference type="EMBL" id="TWJ18260.1"/>
    </source>
</evidence>
<feature type="binding site" evidence="8">
    <location>
        <position position="99"/>
    </location>
    <ligand>
        <name>Mg(2+)</name>
        <dbReference type="ChEBI" id="CHEBI:18420"/>
    </ligand>
</feature>
<evidence type="ECO:0000313" key="11">
    <source>
        <dbReference type="Proteomes" id="UP000319449"/>
    </source>
</evidence>
<dbReference type="CDD" id="cd02503">
    <property type="entry name" value="MobA"/>
    <property type="match status" value="1"/>
</dbReference>
<dbReference type="OrthoDB" id="9788394at2"/>
<sequence length="203" mass="22852">MTEKLHHDITGVILVGGKSRRMGQDKAFLEVDGKPIFERVLEAFRESFARIVLVGDREERFAGYGLPVLPDIYPGSALGGVYTGLHHAATEYIFVSSCDIPFPNRDVLRYLCSLRNGYDAVVQANANGYEPLFALYSKNCLEPIRALLDSGDFCAYAYYPQVRVRYVPYEELAHLDRDGRAFLNINTPEEFAKLKEESSCPSK</sequence>
<dbReference type="GO" id="GO:0005525">
    <property type="term" value="F:GTP binding"/>
    <property type="evidence" value="ECO:0007669"/>
    <property type="project" value="UniProtKB-UniRule"/>
</dbReference>
<evidence type="ECO:0000256" key="5">
    <source>
        <dbReference type="ARBA" id="ARBA00022842"/>
    </source>
</evidence>
<keyword evidence="2 8" id="KW-0808">Transferase</keyword>
<dbReference type="SUPFAM" id="SSF53448">
    <property type="entry name" value="Nucleotide-diphospho-sugar transferases"/>
    <property type="match status" value="1"/>
</dbReference>
<dbReference type="InterPro" id="IPR025877">
    <property type="entry name" value="MobA-like_NTP_Trfase"/>
</dbReference>
<keyword evidence="6 8" id="KW-0342">GTP-binding</keyword>
<dbReference type="EMBL" id="VLLN01000017">
    <property type="protein sequence ID" value="TWJ18260.1"/>
    <property type="molecule type" value="Genomic_DNA"/>
</dbReference>
<feature type="binding site" evidence="8">
    <location>
        <position position="26"/>
    </location>
    <ligand>
        <name>GTP</name>
        <dbReference type="ChEBI" id="CHEBI:37565"/>
    </ligand>
</feature>
<evidence type="ECO:0000256" key="8">
    <source>
        <dbReference type="HAMAP-Rule" id="MF_00316"/>
    </source>
</evidence>
<dbReference type="GO" id="GO:0046872">
    <property type="term" value="F:metal ion binding"/>
    <property type="evidence" value="ECO:0007669"/>
    <property type="project" value="UniProtKB-KW"/>
</dbReference>
<evidence type="ECO:0000256" key="1">
    <source>
        <dbReference type="ARBA" id="ARBA00022490"/>
    </source>
</evidence>
<dbReference type="PANTHER" id="PTHR19136:SF81">
    <property type="entry name" value="MOLYBDENUM COFACTOR GUANYLYLTRANSFERASE"/>
    <property type="match status" value="1"/>
</dbReference>
<dbReference type="GO" id="GO:0005737">
    <property type="term" value="C:cytoplasm"/>
    <property type="evidence" value="ECO:0007669"/>
    <property type="project" value="UniProtKB-SubCell"/>
</dbReference>
<comment type="subcellular location">
    <subcellularLocation>
        <location evidence="8">Cytoplasm</location>
    </subcellularLocation>
</comment>
<comment type="similarity">
    <text evidence="8">Belongs to the MobA family.</text>
</comment>
<keyword evidence="3 8" id="KW-0479">Metal-binding</keyword>
<evidence type="ECO:0000256" key="3">
    <source>
        <dbReference type="ARBA" id="ARBA00022723"/>
    </source>
</evidence>
<comment type="catalytic activity">
    <reaction evidence="8">
        <text>Mo-molybdopterin + GTP + H(+) = Mo-molybdopterin guanine dinucleotide + diphosphate</text>
        <dbReference type="Rhea" id="RHEA:34243"/>
        <dbReference type="ChEBI" id="CHEBI:15378"/>
        <dbReference type="ChEBI" id="CHEBI:33019"/>
        <dbReference type="ChEBI" id="CHEBI:37565"/>
        <dbReference type="ChEBI" id="CHEBI:71302"/>
        <dbReference type="ChEBI" id="CHEBI:71310"/>
        <dbReference type="EC" id="2.7.7.77"/>
    </reaction>
</comment>
<evidence type="ECO:0000256" key="6">
    <source>
        <dbReference type="ARBA" id="ARBA00023134"/>
    </source>
</evidence>
<dbReference type="InterPro" id="IPR029044">
    <property type="entry name" value="Nucleotide-diphossugar_trans"/>
</dbReference>
<feature type="domain" description="MobA-like NTP transferase" evidence="9">
    <location>
        <begin position="11"/>
        <end position="149"/>
    </location>
</feature>
<dbReference type="Pfam" id="PF12804">
    <property type="entry name" value="NTP_transf_3"/>
    <property type="match status" value="1"/>
</dbReference>
<dbReference type="HAMAP" id="MF_00316">
    <property type="entry name" value="MobA"/>
    <property type="match status" value="1"/>
</dbReference>
<keyword evidence="7 8" id="KW-0501">Molybdenum cofactor biosynthesis</keyword>
<feature type="binding site" evidence="8">
    <location>
        <begin position="14"/>
        <end position="16"/>
    </location>
    <ligand>
        <name>GTP</name>
        <dbReference type="ChEBI" id="CHEBI:37565"/>
    </ligand>
</feature>
<comment type="cofactor">
    <cofactor evidence="8">
        <name>Mg(2+)</name>
        <dbReference type="ChEBI" id="CHEBI:18420"/>
    </cofactor>
</comment>
<keyword evidence="4 8" id="KW-0547">Nucleotide-binding</keyword>
<comment type="caution">
    <text evidence="10">The sequence shown here is derived from an EMBL/GenBank/DDBJ whole genome shotgun (WGS) entry which is preliminary data.</text>
</comment>
<comment type="function">
    <text evidence="8">Transfers a GMP moiety from GTP to Mo-molybdopterin (Mo-MPT) cofactor (Moco or molybdenum cofactor) to form Mo-molybdopterin guanine dinucleotide (Mo-MGD) cofactor.</text>
</comment>
<name>A0A562VK44_9BACT</name>
<dbReference type="PANTHER" id="PTHR19136">
    <property type="entry name" value="MOLYBDENUM COFACTOR GUANYLYLTRANSFERASE"/>
    <property type="match status" value="1"/>
</dbReference>
<dbReference type="EC" id="2.7.7.77" evidence="8"/>
<dbReference type="GO" id="GO:1902758">
    <property type="term" value="P:bis(molybdopterin guanine dinucleotide)molybdenum biosynthetic process"/>
    <property type="evidence" value="ECO:0007669"/>
    <property type="project" value="TreeGrafter"/>
</dbReference>
<evidence type="ECO:0000256" key="4">
    <source>
        <dbReference type="ARBA" id="ARBA00022741"/>
    </source>
</evidence>
<dbReference type="GO" id="GO:0061603">
    <property type="term" value="F:molybdenum cofactor guanylyltransferase activity"/>
    <property type="evidence" value="ECO:0007669"/>
    <property type="project" value="UniProtKB-EC"/>
</dbReference>
<protein>
    <recommendedName>
        <fullName evidence="8">Probable molybdenum cofactor guanylyltransferase</fullName>
        <shortName evidence="8">MoCo guanylyltransferase</shortName>
        <ecNumber evidence="8">2.7.7.77</ecNumber>
    </recommendedName>
    <alternativeName>
        <fullName evidence="8">GTP:molybdopterin guanylyltransferase</fullName>
    </alternativeName>
    <alternativeName>
        <fullName evidence="8">Mo-MPT guanylyltransferase</fullName>
    </alternativeName>
    <alternativeName>
        <fullName evidence="8">Molybdopterin guanylyltransferase</fullName>
    </alternativeName>
    <alternativeName>
        <fullName evidence="8">Molybdopterin-guanine dinucleotide synthase</fullName>
        <shortName evidence="8">MGD synthase</shortName>
    </alternativeName>
</protein>
<comment type="domain">
    <text evidence="8">The N-terminal domain determines nucleotide recognition and specific binding, while the C-terminal domain determines the specific binding to the target protein.</text>
</comment>
<dbReference type="InterPro" id="IPR013482">
    <property type="entry name" value="Molybde_CF_guanTrfase"/>
</dbReference>
<dbReference type="RefSeq" id="WP_145023545.1">
    <property type="nucleotide sequence ID" value="NZ_VLLN01000017.1"/>
</dbReference>
<comment type="caution">
    <text evidence="8">Lacks conserved residue(s) required for the propagation of feature annotation.</text>
</comment>
<keyword evidence="5 8" id="KW-0460">Magnesium</keyword>
<reference evidence="10 11" key="1">
    <citation type="submission" date="2019-07" db="EMBL/GenBank/DDBJ databases">
        <title>Genomic Encyclopedia of Archaeal and Bacterial Type Strains, Phase II (KMG-II): from individual species to whole genera.</title>
        <authorList>
            <person name="Goeker M."/>
        </authorList>
    </citation>
    <scope>NUCLEOTIDE SEQUENCE [LARGE SCALE GENOMIC DNA]</scope>
    <source>
        <strain evidence="10 11">ATCC BAA-1139</strain>
    </source>
</reference>
<dbReference type="Gene3D" id="3.90.550.10">
    <property type="entry name" value="Spore Coat Polysaccharide Biosynthesis Protein SpsA, Chain A"/>
    <property type="match status" value="1"/>
</dbReference>
<keyword evidence="11" id="KW-1185">Reference proteome</keyword>
<dbReference type="AlphaFoldDB" id="A0A562VK44"/>
<evidence type="ECO:0000256" key="2">
    <source>
        <dbReference type="ARBA" id="ARBA00022679"/>
    </source>
</evidence>
<gene>
    <name evidence="8" type="primary">mobA</name>
    <name evidence="10" type="ORF">JN12_02662</name>
</gene>